<evidence type="ECO:0000256" key="2">
    <source>
        <dbReference type="PROSITE-ProRule" id="PRU00335"/>
    </source>
</evidence>
<dbReference type="PANTHER" id="PTHR43479">
    <property type="entry name" value="ACREF/ENVCD OPERON REPRESSOR-RELATED"/>
    <property type="match status" value="1"/>
</dbReference>
<dbReference type="GO" id="GO:0003677">
    <property type="term" value="F:DNA binding"/>
    <property type="evidence" value="ECO:0007669"/>
    <property type="project" value="UniProtKB-UniRule"/>
</dbReference>
<protein>
    <recommendedName>
        <fullName evidence="3">HTH tetR-type domain-containing protein</fullName>
    </recommendedName>
</protein>
<accession>A0A172QQT7</accession>
<dbReference type="InterPro" id="IPR050624">
    <property type="entry name" value="HTH-type_Tx_Regulator"/>
</dbReference>
<dbReference type="KEGG" id="ccjz:ccrud_01620"/>
<gene>
    <name evidence="4" type="ORF">ccrud_01620</name>
</gene>
<dbReference type="PANTHER" id="PTHR43479:SF11">
    <property type="entry name" value="ACREF_ENVCD OPERON REPRESSOR-RELATED"/>
    <property type="match status" value="1"/>
</dbReference>
<dbReference type="Pfam" id="PF00440">
    <property type="entry name" value="TetR_N"/>
    <property type="match status" value="1"/>
</dbReference>
<evidence type="ECO:0000313" key="5">
    <source>
        <dbReference type="Proteomes" id="UP000076929"/>
    </source>
</evidence>
<dbReference type="OrthoDB" id="4214267at2"/>
<sequence length="197" mass="22363">MATRQEQSAITRQSIIDAGFELFAELGFEATTISQIAQRAGFSRVTVYQYFANKPQIILGRLMQIQPEIHRPFEPLFARKVHTEESTYEFLMEMKSLWNRYGVEFAAIEKAMTSDADIAAQWLETLRKLSLEFPGVALDPANAQEFTALVMSLDRNFYFLYGRGHDENEDGVLRGLVKQWMTLLGPVSEAAELAGEN</sequence>
<dbReference type="PRINTS" id="PR00455">
    <property type="entry name" value="HTHTETR"/>
</dbReference>
<dbReference type="EMBL" id="CP015622">
    <property type="protein sequence ID" value="ANE03039.1"/>
    <property type="molecule type" value="Genomic_DNA"/>
</dbReference>
<evidence type="ECO:0000256" key="1">
    <source>
        <dbReference type="ARBA" id="ARBA00023125"/>
    </source>
</evidence>
<keyword evidence="1 2" id="KW-0238">DNA-binding</keyword>
<dbReference type="Proteomes" id="UP000076929">
    <property type="component" value="Chromosome"/>
</dbReference>
<feature type="domain" description="HTH tetR-type" evidence="3">
    <location>
        <begin position="9"/>
        <end position="69"/>
    </location>
</feature>
<evidence type="ECO:0000313" key="4">
    <source>
        <dbReference type="EMBL" id="ANE03039.1"/>
    </source>
</evidence>
<proteinExistence type="predicted"/>
<name>A0A172QQT7_9CORY</name>
<dbReference type="RefSeq" id="WP_066563947.1">
    <property type="nucleotide sequence ID" value="NZ_CP015622.1"/>
</dbReference>
<feature type="DNA-binding region" description="H-T-H motif" evidence="2">
    <location>
        <begin position="32"/>
        <end position="51"/>
    </location>
</feature>
<organism evidence="4 5">
    <name type="scientific">Corynebacterium crudilactis</name>
    <dbReference type="NCBI Taxonomy" id="1652495"/>
    <lineage>
        <taxon>Bacteria</taxon>
        <taxon>Bacillati</taxon>
        <taxon>Actinomycetota</taxon>
        <taxon>Actinomycetes</taxon>
        <taxon>Mycobacteriales</taxon>
        <taxon>Corynebacteriaceae</taxon>
        <taxon>Corynebacterium</taxon>
    </lineage>
</organism>
<reference evidence="4 5" key="1">
    <citation type="submission" date="2016-05" db="EMBL/GenBank/DDBJ databases">
        <title>Complete genome sequence of Corynebacterium crudilactis, a new Corynebacterium species isolated from raw cow's milk.</title>
        <authorList>
            <person name="Christian R."/>
            <person name="Zimmermann J."/>
            <person name="Lipski A."/>
            <person name="Kalinowski J."/>
        </authorList>
    </citation>
    <scope>NUCLEOTIDE SEQUENCE [LARGE SCALE GENOMIC DNA]</scope>
    <source>
        <strain evidence="4 5">JZ16</strain>
    </source>
</reference>
<dbReference type="Gene3D" id="1.10.357.10">
    <property type="entry name" value="Tetracycline Repressor, domain 2"/>
    <property type="match status" value="1"/>
</dbReference>
<dbReference type="AlphaFoldDB" id="A0A172QQT7"/>
<dbReference type="InterPro" id="IPR001647">
    <property type="entry name" value="HTH_TetR"/>
</dbReference>
<dbReference type="SUPFAM" id="SSF46689">
    <property type="entry name" value="Homeodomain-like"/>
    <property type="match status" value="1"/>
</dbReference>
<keyword evidence="5" id="KW-1185">Reference proteome</keyword>
<dbReference type="InterPro" id="IPR009057">
    <property type="entry name" value="Homeodomain-like_sf"/>
</dbReference>
<dbReference type="PROSITE" id="PS50977">
    <property type="entry name" value="HTH_TETR_2"/>
    <property type="match status" value="1"/>
</dbReference>
<evidence type="ECO:0000259" key="3">
    <source>
        <dbReference type="PROSITE" id="PS50977"/>
    </source>
</evidence>